<dbReference type="EMBL" id="KB031155">
    <property type="protein sequence ID" value="ELK00771.1"/>
    <property type="molecule type" value="Genomic_DNA"/>
</dbReference>
<dbReference type="InParanoid" id="L5JPS9"/>
<evidence type="ECO:0000313" key="2">
    <source>
        <dbReference type="EMBL" id="ELK00771.1"/>
    </source>
</evidence>
<keyword evidence="3" id="KW-1185">Reference proteome</keyword>
<proteinExistence type="predicted"/>
<sequence>MALTQSLSVPTLGVPVLPELYAVISKLASFMKTFCIQPGQPVSLHSSPGGSGPHSFPFLTAVTTQTVASIPTPPTPLWLITFTSASPGADTSISFGSGPNPNPHTDLSSGPVSPICQGLTVPHRPVLGFFLTELGQETLDLHLAGFQVVSGTPREFTFWWIGVRRPPVTEVFTAARNRL</sequence>
<protein>
    <submittedName>
        <fullName evidence="2">Uncharacterized protein</fullName>
    </submittedName>
</protein>
<organism evidence="2 3">
    <name type="scientific">Pteropus alecto</name>
    <name type="common">Black flying fox</name>
    <dbReference type="NCBI Taxonomy" id="9402"/>
    <lineage>
        <taxon>Eukaryota</taxon>
        <taxon>Metazoa</taxon>
        <taxon>Chordata</taxon>
        <taxon>Craniata</taxon>
        <taxon>Vertebrata</taxon>
        <taxon>Euteleostomi</taxon>
        <taxon>Mammalia</taxon>
        <taxon>Eutheria</taxon>
        <taxon>Laurasiatheria</taxon>
        <taxon>Chiroptera</taxon>
        <taxon>Yinpterochiroptera</taxon>
        <taxon>Pteropodoidea</taxon>
        <taxon>Pteropodidae</taxon>
        <taxon>Pteropodinae</taxon>
        <taxon>Pteropus</taxon>
    </lineage>
</organism>
<dbReference type="Proteomes" id="UP000010552">
    <property type="component" value="Unassembled WGS sequence"/>
</dbReference>
<feature type="region of interest" description="Disordered" evidence="1">
    <location>
        <begin position="91"/>
        <end position="110"/>
    </location>
</feature>
<accession>L5JPS9</accession>
<reference evidence="3" key="1">
    <citation type="journal article" date="2013" name="Science">
        <title>Comparative analysis of bat genomes provides insight into the evolution of flight and immunity.</title>
        <authorList>
            <person name="Zhang G."/>
            <person name="Cowled C."/>
            <person name="Shi Z."/>
            <person name="Huang Z."/>
            <person name="Bishop-Lilly K.A."/>
            <person name="Fang X."/>
            <person name="Wynne J.W."/>
            <person name="Xiong Z."/>
            <person name="Baker M.L."/>
            <person name="Zhao W."/>
            <person name="Tachedjian M."/>
            <person name="Zhu Y."/>
            <person name="Zhou P."/>
            <person name="Jiang X."/>
            <person name="Ng J."/>
            <person name="Yang L."/>
            <person name="Wu L."/>
            <person name="Xiao J."/>
            <person name="Feng Y."/>
            <person name="Chen Y."/>
            <person name="Sun X."/>
            <person name="Zhang Y."/>
            <person name="Marsh G.A."/>
            <person name="Crameri G."/>
            <person name="Broder C.C."/>
            <person name="Frey K.G."/>
            <person name="Wang L.F."/>
            <person name="Wang J."/>
        </authorList>
    </citation>
    <scope>NUCLEOTIDE SEQUENCE [LARGE SCALE GENOMIC DNA]</scope>
</reference>
<gene>
    <name evidence="2" type="ORF">PAL_GLEAN10018205</name>
</gene>
<name>L5JPS9_PTEAL</name>
<evidence type="ECO:0000313" key="3">
    <source>
        <dbReference type="Proteomes" id="UP000010552"/>
    </source>
</evidence>
<evidence type="ECO:0000256" key="1">
    <source>
        <dbReference type="SAM" id="MobiDB-lite"/>
    </source>
</evidence>
<dbReference type="AlphaFoldDB" id="L5JPS9"/>